<feature type="compositionally biased region" description="Basic and acidic residues" evidence="1">
    <location>
        <begin position="28"/>
        <end position="41"/>
    </location>
</feature>
<gene>
    <name evidence="2" type="ORF">SAY87_027165</name>
</gene>
<evidence type="ECO:0000313" key="3">
    <source>
        <dbReference type="Proteomes" id="UP001345219"/>
    </source>
</evidence>
<dbReference type="PANTHER" id="PTHR33929">
    <property type="entry name" value="MEMBRANE-ASSOCIATED KINASE REGULATOR 2-RELATED"/>
    <property type="match status" value="1"/>
</dbReference>
<dbReference type="EMBL" id="JAXIOK010000018">
    <property type="protein sequence ID" value="KAK4749716.1"/>
    <property type="molecule type" value="Genomic_DNA"/>
</dbReference>
<feature type="region of interest" description="Disordered" evidence="1">
    <location>
        <begin position="245"/>
        <end position="334"/>
    </location>
</feature>
<feature type="region of interest" description="Disordered" evidence="1">
    <location>
        <begin position="28"/>
        <end position="51"/>
    </location>
</feature>
<evidence type="ECO:0000256" key="1">
    <source>
        <dbReference type="SAM" id="MobiDB-lite"/>
    </source>
</evidence>
<dbReference type="PANTHER" id="PTHR33929:SF4">
    <property type="entry name" value="MEMBRANE-ASSOCIATED KINASE REGULATOR 5"/>
    <property type="match status" value="1"/>
</dbReference>
<evidence type="ECO:0008006" key="4">
    <source>
        <dbReference type="Google" id="ProtNLM"/>
    </source>
</evidence>
<feature type="compositionally biased region" description="Acidic residues" evidence="1">
    <location>
        <begin position="42"/>
        <end position="51"/>
    </location>
</feature>
<sequence length="334" mass="37715">MTLASPLAMEALSFKRLWRPITSISSENRHDVGIRKKHQEDKEEEEEEDSFFELELTTPDLDPEIYGATFASSESVQRKQSTEKTETIVHRYHSSQLQLQSKRKILPIESSFLRPQSPIPLLKSGSKFRVFKFRRSKSELEAKETDRNRGRMRKLFTLRFILKKIEPATAITRDHGSLRKNENNTSCSGCPLRGSNAGRLSKEVIRKYLGLVRPLYVKVSKRQRGGVRFTTEISKTTVAPCSHVKRAGAPHSKSMAPARSKVETYRQPGKSKSPSVPVIVSPARRDDSLLQQHDGIESAILHCKRSFSSSRDLNPPSPSSDSARSSRSDRPSVS</sequence>
<organism evidence="2 3">
    <name type="scientific">Trapa incisa</name>
    <dbReference type="NCBI Taxonomy" id="236973"/>
    <lineage>
        <taxon>Eukaryota</taxon>
        <taxon>Viridiplantae</taxon>
        <taxon>Streptophyta</taxon>
        <taxon>Embryophyta</taxon>
        <taxon>Tracheophyta</taxon>
        <taxon>Spermatophyta</taxon>
        <taxon>Magnoliopsida</taxon>
        <taxon>eudicotyledons</taxon>
        <taxon>Gunneridae</taxon>
        <taxon>Pentapetalae</taxon>
        <taxon>rosids</taxon>
        <taxon>malvids</taxon>
        <taxon>Myrtales</taxon>
        <taxon>Lythraceae</taxon>
        <taxon>Trapa</taxon>
    </lineage>
</organism>
<feature type="compositionally biased region" description="Low complexity" evidence="1">
    <location>
        <begin position="273"/>
        <end position="282"/>
    </location>
</feature>
<dbReference type="Proteomes" id="UP001345219">
    <property type="component" value="Chromosome 21"/>
</dbReference>
<reference evidence="2 3" key="1">
    <citation type="journal article" date="2023" name="Hortic Res">
        <title>Pangenome of water caltrop reveals structural variations and asymmetric subgenome divergence after allopolyploidization.</title>
        <authorList>
            <person name="Zhang X."/>
            <person name="Chen Y."/>
            <person name="Wang L."/>
            <person name="Yuan Y."/>
            <person name="Fang M."/>
            <person name="Shi L."/>
            <person name="Lu R."/>
            <person name="Comes H.P."/>
            <person name="Ma Y."/>
            <person name="Chen Y."/>
            <person name="Huang G."/>
            <person name="Zhou Y."/>
            <person name="Zheng Z."/>
            <person name="Qiu Y."/>
        </authorList>
    </citation>
    <scope>NUCLEOTIDE SEQUENCE [LARGE SCALE GENOMIC DNA]</scope>
    <source>
        <tissue evidence="2">Roots</tissue>
    </source>
</reference>
<evidence type="ECO:0000313" key="2">
    <source>
        <dbReference type="EMBL" id="KAK4749716.1"/>
    </source>
</evidence>
<comment type="caution">
    <text evidence="2">The sequence shown here is derived from an EMBL/GenBank/DDBJ whole genome shotgun (WGS) entry which is preliminary data.</text>
</comment>
<protein>
    <recommendedName>
        <fullName evidence="4">Membrane-associated kinase regulator 5</fullName>
    </recommendedName>
</protein>
<dbReference type="AlphaFoldDB" id="A0AAN7GRD3"/>
<dbReference type="GO" id="GO:0005886">
    <property type="term" value="C:plasma membrane"/>
    <property type="evidence" value="ECO:0007669"/>
    <property type="project" value="InterPro"/>
</dbReference>
<name>A0AAN7GRD3_9MYRT</name>
<keyword evidence="3" id="KW-1185">Reference proteome</keyword>
<accession>A0AAN7GRD3</accession>
<dbReference type="InterPro" id="IPR039619">
    <property type="entry name" value="MAKR2/5"/>
</dbReference>
<proteinExistence type="predicted"/>
<feature type="compositionally biased region" description="Basic and acidic residues" evidence="1">
    <location>
        <begin position="324"/>
        <end position="334"/>
    </location>
</feature>